<name>A0A8S5LME6_9CAUD</name>
<accession>A0A8S5LME6</accession>
<organism evidence="3">
    <name type="scientific">Siphoviridae sp. ctUyy2</name>
    <dbReference type="NCBI Taxonomy" id="2827574"/>
    <lineage>
        <taxon>Viruses</taxon>
        <taxon>Duplodnaviria</taxon>
        <taxon>Heunggongvirae</taxon>
        <taxon>Uroviricota</taxon>
        <taxon>Caudoviricetes</taxon>
    </lineage>
</organism>
<keyword evidence="2" id="KW-0812">Transmembrane</keyword>
<protein>
    <submittedName>
        <fullName evidence="3">Hemolysin</fullName>
    </submittedName>
</protein>
<feature type="transmembrane region" description="Helical" evidence="2">
    <location>
        <begin position="50"/>
        <end position="69"/>
    </location>
</feature>
<evidence type="ECO:0000256" key="1">
    <source>
        <dbReference type="SAM" id="MobiDB-lite"/>
    </source>
</evidence>
<evidence type="ECO:0000256" key="2">
    <source>
        <dbReference type="SAM" id="Phobius"/>
    </source>
</evidence>
<keyword evidence="2" id="KW-1133">Transmembrane helix</keyword>
<keyword evidence="2" id="KW-0472">Membrane</keyword>
<evidence type="ECO:0000313" key="3">
    <source>
        <dbReference type="EMBL" id="DAD71245.1"/>
    </source>
</evidence>
<dbReference type="EMBL" id="BK015878">
    <property type="protein sequence ID" value="DAD71245.1"/>
    <property type="molecule type" value="Genomic_DNA"/>
</dbReference>
<feature type="region of interest" description="Disordered" evidence="1">
    <location>
        <begin position="1"/>
        <end position="29"/>
    </location>
</feature>
<reference evidence="3" key="1">
    <citation type="journal article" date="2021" name="Proc. Natl. Acad. Sci. U.S.A.">
        <title>A Catalog of Tens of Thousands of Viruses from Human Metagenomes Reveals Hidden Associations with Chronic Diseases.</title>
        <authorList>
            <person name="Tisza M.J."/>
            <person name="Buck C.B."/>
        </authorList>
    </citation>
    <scope>NUCLEOTIDE SEQUENCE</scope>
    <source>
        <strain evidence="3">CtUyy2</strain>
    </source>
</reference>
<sequence>MNNKINGIVDVGEKPESPNPGEPAELGGIGADIKSMENRIVDKMDENQKWLIGLLVSAILVPLFIALVTK</sequence>
<proteinExistence type="predicted"/>